<feature type="transmembrane region" description="Helical" evidence="1">
    <location>
        <begin position="79"/>
        <end position="104"/>
    </location>
</feature>
<keyword evidence="1" id="KW-1133">Transmembrane helix</keyword>
<feature type="transmembrane region" description="Helical" evidence="1">
    <location>
        <begin position="177"/>
        <end position="197"/>
    </location>
</feature>
<dbReference type="AlphaFoldDB" id="B2KCW4"/>
<keyword evidence="1" id="KW-0472">Membrane</keyword>
<accession>B2KCW4</accession>
<dbReference type="STRING" id="445932.Emin_0805"/>
<keyword evidence="3" id="KW-1185">Reference proteome</keyword>
<name>B2KCW4_ELUMP</name>
<feature type="transmembrane region" description="Helical" evidence="1">
    <location>
        <begin position="12"/>
        <end position="32"/>
    </location>
</feature>
<dbReference type="KEGG" id="emi:Emin_0805"/>
<gene>
    <name evidence="2" type="ordered locus">Emin_0805</name>
</gene>
<proteinExistence type="predicted"/>
<evidence type="ECO:0000313" key="3">
    <source>
        <dbReference type="Proteomes" id="UP000001029"/>
    </source>
</evidence>
<dbReference type="EMBL" id="CP001055">
    <property type="protein sequence ID" value="ACC98360.1"/>
    <property type="molecule type" value="Genomic_DNA"/>
</dbReference>
<keyword evidence="1" id="KW-0812">Transmembrane</keyword>
<reference evidence="2 3" key="1">
    <citation type="journal article" date="2009" name="Appl. Environ. Microbiol.">
        <title>Genomic analysis of 'Elusimicrobium minutum,' the first cultivated representative of the phylum 'Elusimicrobia' (formerly termite group 1).</title>
        <authorList>
            <person name="Herlemann D.P.R."/>
            <person name="Geissinger O."/>
            <person name="Ikeda-Ohtsubo W."/>
            <person name="Kunin V."/>
            <person name="Sun H."/>
            <person name="Lapidus A."/>
            <person name="Hugenholtz P."/>
            <person name="Brune A."/>
        </authorList>
    </citation>
    <scope>NUCLEOTIDE SEQUENCE [LARGE SCALE GENOMIC DNA]</scope>
    <source>
        <strain evidence="2 3">Pei191</strain>
    </source>
</reference>
<protein>
    <submittedName>
        <fullName evidence="2">Uncharacterized protein</fullName>
    </submittedName>
</protein>
<evidence type="ECO:0000256" key="1">
    <source>
        <dbReference type="SAM" id="Phobius"/>
    </source>
</evidence>
<dbReference type="Proteomes" id="UP000001029">
    <property type="component" value="Chromosome"/>
</dbReference>
<dbReference type="HOGENOM" id="CLU_1088746_0_0_0"/>
<sequence>MFDPYKQSFLFFKYTWLTVVFICAAVWLVYVFRDSGFINGVLYNPIVYLPNFLIHEFSHRFAGPVMMILGAQYGDAMNFQAVLVIIAGNAGETLVPVFLFFCALRLKGGRMLMPPLLYWISTTWYDVARYVSDARAMTFHLASSDMVSDSKPGTKGDWWYILDYFDALEYDILIGHVFYFIAAFCLVMAIFSAWYIFTHLEEFALEGKKNINKTPVKMQTYEELTKDPFSNIVPPPSQTDNSMHVIKIKPKNEDL</sequence>
<organism evidence="2 3">
    <name type="scientific">Elusimicrobium minutum (strain Pei191)</name>
    <dbReference type="NCBI Taxonomy" id="445932"/>
    <lineage>
        <taxon>Bacteria</taxon>
        <taxon>Pseudomonadati</taxon>
        <taxon>Elusimicrobiota</taxon>
        <taxon>Elusimicrobia</taxon>
        <taxon>Elusimicrobiales</taxon>
        <taxon>Elusimicrobiaceae</taxon>
        <taxon>Elusimicrobium</taxon>
    </lineage>
</organism>
<evidence type="ECO:0000313" key="2">
    <source>
        <dbReference type="EMBL" id="ACC98360.1"/>
    </source>
</evidence>